<gene>
    <name evidence="2" type="ORF">NDU88_005963</name>
</gene>
<accession>A0AAV7MIG6</accession>
<keyword evidence="3" id="KW-1185">Reference proteome</keyword>
<sequence>MPQGRRGHRSGVPGPALCHLGSPGAGARTAPSDGGGADPGGGEPLQRQGLKTTVAERWRIGKEALYHKDYGTPQPNKNNEPENRRGGKI</sequence>
<dbReference type="Proteomes" id="UP001066276">
    <property type="component" value="Chromosome 10"/>
</dbReference>
<feature type="region of interest" description="Disordered" evidence="1">
    <location>
        <begin position="1"/>
        <end position="51"/>
    </location>
</feature>
<feature type="compositionally biased region" description="Gly residues" evidence="1">
    <location>
        <begin position="33"/>
        <end position="43"/>
    </location>
</feature>
<proteinExistence type="predicted"/>
<dbReference type="AlphaFoldDB" id="A0AAV7MIG6"/>
<organism evidence="2 3">
    <name type="scientific">Pleurodeles waltl</name>
    <name type="common">Iberian ribbed newt</name>
    <dbReference type="NCBI Taxonomy" id="8319"/>
    <lineage>
        <taxon>Eukaryota</taxon>
        <taxon>Metazoa</taxon>
        <taxon>Chordata</taxon>
        <taxon>Craniata</taxon>
        <taxon>Vertebrata</taxon>
        <taxon>Euteleostomi</taxon>
        <taxon>Amphibia</taxon>
        <taxon>Batrachia</taxon>
        <taxon>Caudata</taxon>
        <taxon>Salamandroidea</taxon>
        <taxon>Salamandridae</taxon>
        <taxon>Pleurodelinae</taxon>
        <taxon>Pleurodeles</taxon>
    </lineage>
</organism>
<comment type="caution">
    <text evidence="2">The sequence shown here is derived from an EMBL/GenBank/DDBJ whole genome shotgun (WGS) entry which is preliminary data.</text>
</comment>
<evidence type="ECO:0000313" key="2">
    <source>
        <dbReference type="EMBL" id="KAJ1100888.1"/>
    </source>
</evidence>
<dbReference type="EMBL" id="JANPWB010000014">
    <property type="protein sequence ID" value="KAJ1100888.1"/>
    <property type="molecule type" value="Genomic_DNA"/>
</dbReference>
<evidence type="ECO:0000313" key="3">
    <source>
        <dbReference type="Proteomes" id="UP001066276"/>
    </source>
</evidence>
<name>A0AAV7MIG6_PLEWA</name>
<protein>
    <submittedName>
        <fullName evidence="2">Uncharacterized protein</fullName>
    </submittedName>
</protein>
<reference evidence="2" key="1">
    <citation type="journal article" date="2022" name="bioRxiv">
        <title>Sequencing and chromosome-scale assembly of the giantPleurodeles waltlgenome.</title>
        <authorList>
            <person name="Brown T."/>
            <person name="Elewa A."/>
            <person name="Iarovenko S."/>
            <person name="Subramanian E."/>
            <person name="Araus A.J."/>
            <person name="Petzold A."/>
            <person name="Susuki M."/>
            <person name="Suzuki K.-i.T."/>
            <person name="Hayashi T."/>
            <person name="Toyoda A."/>
            <person name="Oliveira C."/>
            <person name="Osipova E."/>
            <person name="Leigh N.D."/>
            <person name="Simon A."/>
            <person name="Yun M.H."/>
        </authorList>
    </citation>
    <scope>NUCLEOTIDE SEQUENCE</scope>
    <source>
        <strain evidence="2">20211129_DDA</strain>
        <tissue evidence="2">Liver</tissue>
    </source>
</reference>
<feature type="compositionally biased region" description="Basic and acidic residues" evidence="1">
    <location>
        <begin position="79"/>
        <end position="89"/>
    </location>
</feature>
<feature type="region of interest" description="Disordered" evidence="1">
    <location>
        <begin position="64"/>
        <end position="89"/>
    </location>
</feature>
<evidence type="ECO:0000256" key="1">
    <source>
        <dbReference type="SAM" id="MobiDB-lite"/>
    </source>
</evidence>